<name>A0A9K3HSW9_HELAN</name>
<dbReference type="AlphaFoldDB" id="A0A9K3HSW9"/>
<sequence>MLISHVKCRYCWFFPTYTRFITLFPYLILKSYESVSKRGYILCWIKPSELSDKDIWNGRVTFGSLC</sequence>
<gene>
    <name evidence="1" type="ORF">HanXRQr2_Chr11g0513571</name>
</gene>
<evidence type="ECO:0000313" key="1">
    <source>
        <dbReference type="EMBL" id="KAF5783917.1"/>
    </source>
</evidence>
<keyword evidence="2" id="KW-1185">Reference proteome</keyword>
<reference evidence="1" key="2">
    <citation type="submission" date="2020-06" db="EMBL/GenBank/DDBJ databases">
        <title>Helianthus annuus Genome sequencing and assembly Release 2.</title>
        <authorList>
            <person name="Gouzy J."/>
            <person name="Langlade N."/>
            <person name="Munos S."/>
        </authorList>
    </citation>
    <scope>NUCLEOTIDE SEQUENCE</scope>
    <source>
        <tissue evidence="1">Leaves</tissue>
    </source>
</reference>
<dbReference type="EMBL" id="MNCJ02000326">
    <property type="protein sequence ID" value="KAF5783917.1"/>
    <property type="molecule type" value="Genomic_DNA"/>
</dbReference>
<accession>A0A9K3HSW9</accession>
<comment type="caution">
    <text evidence="1">The sequence shown here is derived from an EMBL/GenBank/DDBJ whole genome shotgun (WGS) entry which is preliminary data.</text>
</comment>
<proteinExistence type="predicted"/>
<protein>
    <submittedName>
        <fullName evidence="1">Uncharacterized protein</fullName>
    </submittedName>
</protein>
<dbReference type="Gramene" id="mRNA:HanXRQr2_Chr11g0513571">
    <property type="protein sequence ID" value="mRNA:HanXRQr2_Chr11g0513571"/>
    <property type="gene ID" value="HanXRQr2_Chr11g0513571"/>
</dbReference>
<dbReference type="Proteomes" id="UP000215914">
    <property type="component" value="Unassembled WGS sequence"/>
</dbReference>
<organism evidence="1 2">
    <name type="scientific">Helianthus annuus</name>
    <name type="common">Common sunflower</name>
    <dbReference type="NCBI Taxonomy" id="4232"/>
    <lineage>
        <taxon>Eukaryota</taxon>
        <taxon>Viridiplantae</taxon>
        <taxon>Streptophyta</taxon>
        <taxon>Embryophyta</taxon>
        <taxon>Tracheophyta</taxon>
        <taxon>Spermatophyta</taxon>
        <taxon>Magnoliopsida</taxon>
        <taxon>eudicotyledons</taxon>
        <taxon>Gunneridae</taxon>
        <taxon>Pentapetalae</taxon>
        <taxon>asterids</taxon>
        <taxon>campanulids</taxon>
        <taxon>Asterales</taxon>
        <taxon>Asteraceae</taxon>
        <taxon>Asteroideae</taxon>
        <taxon>Heliantheae alliance</taxon>
        <taxon>Heliantheae</taxon>
        <taxon>Helianthus</taxon>
    </lineage>
</organism>
<evidence type="ECO:0000313" key="2">
    <source>
        <dbReference type="Proteomes" id="UP000215914"/>
    </source>
</evidence>
<reference evidence="1" key="1">
    <citation type="journal article" date="2017" name="Nature">
        <title>The sunflower genome provides insights into oil metabolism, flowering and Asterid evolution.</title>
        <authorList>
            <person name="Badouin H."/>
            <person name="Gouzy J."/>
            <person name="Grassa C.J."/>
            <person name="Murat F."/>
            <person name="Staton S.E."/>
            <person name="Cottret L."/>
            <person name="Lelandais-Briere C."/>
            <person name="Owens G.L."/>
            <person name="Carrere S."/>
            <person name="Mayjonade B."/>
            <person name="Legrand L."/>
            <person name="Gill N."/>
            <person name="Kane N.C."/>
            <person name="Bowers J.E."/>
            <person name="Hubner S."/>
            <person name="Bellec A."/>
            <person name="Berard A."/>
            <person name="Berges H."/>
            <person name="Blanchet N."/>
            <person name="Boniface M.C."/>
            <person name="Brunel D."/>
            <person name="Catrice O."/>
            <person name="Chaidir N."/>
            <person name="Claudel C."/>
            <person name="Donnadieu C."/>
            <person name="Faraut T."/>
            <person name="Fievet G."/>
            <person name="Helmstetter N."/>
            <person name="King M."/>
            <person name="Knapp S.J."/>
            <person name="Lai Z."/>
            <person name="Le Paslier M.C."/>
            <person name="Lippi Y."/>
            <person name="Lorenzon L."/>
            <person name="Mandel J.R."/>
            <person name="Marage G."/>
            <person name="Marchand G."/>
            <person name="Marquand E."/>
            <person name="Bret-Mestries E."/>
            <person name="Morien E."/>
            <person name="Nambeesan S."/>
            <person name="Nguyen T."/>
            <person name="Pegot-Espagnet P."/>
            <person name="Pouilly N."/>
            <person name="Raftis F."/>
            <person name="Sallet E."/>
            <person name="Schiex T."/>
            <person name="Thomas J."/>
            <person name="Vandecasteele C."/>
            <person name="Vares D."/>
            <person name="Vear F."/>
            <person name="Vautrin S."/>
            <person name="Crespi M."/>
            <person name="Mangin B."/>
            <person name="Burke J.M."/>
            <person name="Salse J."/>
            <person name="Munos S."/>
            <person name="Vincourt P."/>
            <person name="Rieseberg L.H."/>
            <person name="Langlade N.B."/>
        </authorList>
    </citation>
    <scope>NUCLEOTIDE SEQUENCE</scope>
    <source>
        <tissue evidence="1">Leaves</tissue>
    </source>
</reference>